<reference evidence="2" key="1">
    <citation type="submission" date="2024-06" db="EMBL/GenBank/DDBJ databases">
        <authorList>
            <person name="Li T."/>
            <person name="Gao R."/>
        </authorList>
    </citation>
    <scope>NUCLEOTIDE SEQUENCE</scope>
    <source>
        <strain evidence="2">ZPR3</strain>
    </source>
</reference>
<dbReference type="RefSeq" id="WP_349958116.1">
    <property type="nucleotide sequence ID" value="NZ_CP157960.1"/>
</dbReference>
<protein>
    <recommendedName>
        <fullName evidence="3">Lipoprotein</fullName>
    </recommendedName>
</protein>
<accession>A0AAU7RV04</accession>
<proteinExistence type="predicted"/>
<feature type="signal peptide" evidence="1">
    <location>
        <begin position="1"/>
        <end position="26"/>
    </location>
</feature>
<name>A0AAU7RV04_9HYPH</name>
<dbReference type="EMBL" id="CP157960">
    <property type="protein sequence ID" value="XBT93980.1"/>
    <property type="molecule type" value="Genomic_DNA"/>
</dbReference>
<dbReference type="PROSITE" id="PS51257">
    <property type="entry name" value="PROKAR_LIPOPROTEIN"/>
    <property type="match status" value="1"/>
</dbReference>
<organism evidence="2">
    <name type="scientific">Rhizobium sp. ZPR3</name>
    <dbReference type="NCBI Taxonomy" id="3158967"/>
    <lineage>
        <taxon>Bacteria</taxon>
        <taxon>Pseudomonadati</taxon>
        <taxon>Pseudomonadota</taxon>
        <taxon>Alphaproteobacteria</taxon>
        <taxon>Hyphomicrobiales</taxon>
        <taxon>Rhizobiaceae</taxon>
        <taxon>Rhizobium/Agrobacterium group</taxon>
        <taxon>Rhizobium</taxon>
    </lineage>
</organism>
<evidence type="ECO:0008006" key="3">
    <source>
        <dbReference type="Google" id="ProtNLM"/>
    </source>
</evidence>
<keyword evidence="1" id="KW-0732">Signal</keyword>
<evidence type="ECO:0000313" key="2">
    <source>
        <dbReference type="EMBL" id="XBT93980.1"/>
    </source>
</evidence>
<gene>
    <name evidence="2" type="ORF">ABM479_05835</name>
</gene>
<dbReference type="AlphaFoldDB" id="A0AAU7RV04"/>
<sequence>MFRSSLNATILLFAAGVSSCSSFVNAGDAEVVAIDASRVESNSNNVQRVLYALSKDSADSTGKTNWYRVTEAGFNYVDTRCDAYFVTLFKLDRDRLAVRDTLSGFSQTTSAILAATGASGISLAVVAQAFGLGGRLVDISANSFLYRLPPDRTMKFVGSLQTAYRGGAYRRQNEIDSPSKAYHEIQSYLKLCMPPMIEAEIADYVADAQAAVVTTDGQARVVVGTGQSVAQKIEALRPLPDSRQHLPAPRPPQQTMGAITPFESKLPPVLLKQIQSLLCVPPTGVWNQETRNAFVAFYQGGEHPRPAITKDGVQQNDVTPKISEALQLYKAELPKSCTGTGDSARKYKSATELGQLMF</sequence>
<feature type="chain" id="PRO_5043694772" description="Lipoprotein" evidence="1">
    <location>
        <begin position="27"/>
        <end position="358"/>
    </location>
</feature>
<evidence type="ECO:0000256" key="1">
    <source>
        <dbReference type="SAM" id="SignalP"/>
    </source>
</evidence>